<sequence>ERRAPRPARDPGSRRGRRLVRGLERVLPGLDRRQLRPLPRPARRARLPDSRLRRHRVRHRAAARAARPPAPLADRSDHHVDGHPVRDPVRGGVLPAAADHRPREPDRDRRARVLHAAHHLPQHHRRPAQRAGGDRRRGPRPGADRPADPAAGRAPARRPRDPRRPADRLLDHRRPRDPRGVRGWRRARLGDPHGSLLQVQRRGGGRPGRPPGRRVRPHPPRRAARGDRLAEGGTGM</sequence>
<name>A0A6J4U5K0_9ACTN</name>
<feature type="region of interest" description="Disordered" evidence="1">
    <location>
        <begin position="1"/>
        <end position="236"/>
    </location>
</feature>
<feature type="non-terminal residue" evidence="2">
    <location>
        <position position="1"/>
    </location>
</feature>
<dbReference type="AlphaFoldDB" id="A0A6J4U5K0"/>
<feature type="compositionally biased region" description="Basic residues" evidence="1">
    <location>
        <begin position="211"/>
        <end position="223"/>
    </location>
</feature>
<feature type="compositionally biased region" description="Basic and acidic residues" evidence="1">
    <location>
        <begin position="74"/>
        <end position="89"/>
    </location>
</feature>
<gene>
    <name evidence="2" type="ORF">AVDCRST_MAG30-4560</name>
</gene>
<feature type="compositionally biased region" description="Basic and acidic residues" evidence="1">
    <location>
        <begin position="158"/>
        <end position="180"/>
    </location>
</feature>
<accession>A0A6J4U5K0</accession>
<organism evidence="2">
    <name type="scientific">uncultured Solirubrobacteraceae bacterium</name>
    <dbReference type="NCBI Taxonomy" id="1162706"/>
    <lineage>
        <taxon>Bacteria</taxon>
        <taxon>Bacillati</taxon>
        <taxon>Actinomycetota</taxon>
        <taxon>Thermoleophilia</taxon>
        <taxon>Solirubrobacterales</taxon>
        <taxon>Solirubrobacteraceae</taxon>
        <taxon>environmental samples</taxon>
    </lineage>
</organism>
<feature type="compositionally biased region" description="Basic residues" evidence="1">
    <location>
        <begin position="52"/>
        <end position="62"/>
    </location>
</feature>
<protein>
    <submittedName>
        <fullName evidence="2">Glycine betaine ABC transport system permease protein</fullName>
    </submittedName>
</protein>
<proteinExistence type="predicted"/>
<feature type="compositionally biased region" description="Basic and acidic residues" evidence="1">
    <location>
        <begin position="98"/>
        <end position="111"/>
    </location>
</feature>
<evidence type="ECO:0000256" key="1">
    <source>
        <dbReference type="SAM" id="MobiDB-lite"/>
    </source>
</evidence>
<reference evidence="2" key="1">
    <citation type="submission" date="2020-02" db="EMBL/GenBank/DDBJ databases">
        <authorList>
            <person name="Meier V. D."/>
        </authorList>
    </citation>
    <scope>NUCLEOTIDE SEQUENCE</scope>
    <source>
        <strain evidence="2">AVDCRST_MAG30</strain>
    </source>
</reference>
<feature type="compositionally biased region" description="Basic and acidic residues" evidence="1">
    <location>
        <begin position="132"/>
        <end position="147"/>
    </location>
</feature>
<feature type="non-terminal residue" evidence="2">
    <location>
        <position position="236"/>
    </location>
</feature>
<dbReference type="EMBL" id="CADCVS010000595">
    <property type="protein sequence ID" value="CAA9539202.1"/>
    <property type="molecule type" value="Genomic_DNA"/>
</dbReference>
<evidence type="ECO:0000313" key="2">
    <source>
        <dbReference type="EMBL" id="CAA9539202.1"/>
    </source>
</evidence>
<feature type="compositionally biased region" description="Basic residues" evidence="1">
    <location>
        <begin position="112"/>
        <end position="128"/>
    </location>
</feature>